<dbReference type="EMBL" id="FNEM01000017">
    <property type="protein sequence ID" value="SDJ99086.1"/>
    <property type="molecule type" value="Genomic_DNA"/>
</dbReference>
<dbReference type="PANTHER" id="PTHR12962">
    <property type="entry name" value="CALCIUM-REGULATED HEAT STABLE PROTEIN CRHSP-24-RELATED"/>
    <property type="match status" value="1"/>
</dbReference>
<evidence type="ECO:0000259" key="4">
    <source>
        <dbReference type="PROSITE" id="PS51857"/>
    </source>
</evidence>
<dbReference type="InterPro" id="IPR008613">
    <property type="entry name" value="Excalibur_Ca-bd_domain"/>
</dbReference>
<dbReference type="InterPro" id="IPR052069">
    <property type="entry name" value="Ca-reg_mRNA-binding_domain"/>
</dbReference>
<dbReference type="GO" id="GO:0005829">
    <property type="term" value="C:cytosol"/>
    <property type="evidence" value="ECO:0007669"/>
    <property type="project" value="UniProtKB-ARBA"/>
</dbReference>
<gene>
    <name evidence="5" type="ORF">SAMN04488540_1171</name>
</gene>
<dbReference type="Pfam" id="PF05901">
    <property type="entry name" value="Excalibur"/>
    <property type="match status" value="1"/>
</dbReference>
<dbReference type="SUPFAM" id="SSF50249">
    <property type="entry name" value="Nucleic acid-binding proteins"/>
    <property type="match status" value="1"/>
</dbReference>
<evidence type="ECO:0000313" key="6">
    <source>
        <dbReference type="Proteomes" id="UP000199527"/>
    </source>
</evidence>
<dbReference type="SMART" id="SM00357">
    <property type="entry name" value="CSP"/>
    <property type="match status" value="1"/>
</dbReference>
<accession>A0A1G8Y8I9</accession>
<feature type="compositionally biased region" description="Pro residues" evidence="2">
    <location>
        <begin position="118"/>
        <end position="135"/>
    </location>
</feature>
<evidence type="ECO:0000256" key="2">
    <source>
        <dbReference type="SAM" id="MobiDB-lite"/>
    </source>
</evidence>
<dbReference type="InterPro" id="IPR011129">
    <property type="entry name" value="CSD"/>
</dbReference>
<evidence type="ECO:0000313" key="5">
    <source>
        <dbReference type="EMBL" id="SDJ99086.1"/>
    </source>
</evidence>
<dbReference type="PANTHER" id="PTHR12962:SF1">
    <property type="entry name" value="COLD SHOCK DOMAIN-CONTAINING PROTEIN CG9705"/>
    <property type="match status" value="1"/>
</dbReference>
<feature type="region of interest" description="Disordered" evidence="2">
    <location>
        <begin position="112"/>
        <end position="136"/>
    </location>
</feature>
<proteinExistence type="predicted"/>
<dbReference type="InterPro" id="IPR012340">
    <property type="entry name" value="NA-bd_OB-fold"/>
</dbReference>
<keyword evidence="6" id="KW-1185">Reference proteome</keyword>
<sequence>MRQQGILIRWNDNRGYGFVEPDNGGPAVFAHISEFRQQRLRPKIGDRLTYDLETGGPKGPRAIRIEAELEPGFRPESRHRFALWSPAFLVLALVSVGSAVWTADKFLIPRLTPESSEPSPPDDPVAQPQPLPSFAPNPGSFQCRGKQYCAQMVSCAEATFYLQNCPDQYTDGDGDGVPCESLWCN</sequence>
<name>A0A1G8Y8I9_9GAMM</name>
<reference evidence="6" key="1">
    <citation type="submission" date="2016-10" db="EMBL/GenBank/DDBJ databases">
        <authorList>
            <person name="Varghese N."/>
            <person name="Submissions S."/>
        </authorList>
    </citation>
    <scope>NUCLEOTIDE SEQUENCE [LARGE SCALE GENOMIC DNA]</scope>
    <source>
        <strain evidence="6">DSM 23317</strain>
    </source>
</reference>
<dbReference type="Gene3D" id="2.40.50.140">
    <property type="entry name" value="Nucleic acid-binding proteins"/>
    <property type="match status" value="1"/>
</dbReference>
<evidence type="ECO:0000256" key="1">
    <source>
        <dbReference type="ARBA" id="ARBA00022553"/>
    </source>
</evidence>
<dbReference type="Pfam" id="PF00313">
    <property type="entry name" value="CSD"/>
    <property type="match status" value="1"/>
</dbReference>
<dbReference type="AlphaFoldDB" id="A0A1G8Y8I9"/>
<dbReference type="Proteomes" id="UP000199527">
    <property type="component" value="Unassembled WGS sequence"/>
</dbReference>
<feature type="transmembrane region" description="Helical" evidence="3">
    <location>
        <begin position="81"/>
        <end position="101"/>
    </location>
</feature>
<dbReference type="GO" id="GO:0003730">
    <property type="term" value="F:mRNA 3'-UTR binding"/>
    <property type="evidence" value="ECO:0007669"/>
    <property type="project" value="TreeGrafter"/>
</dbReference>
<dbReference type="GO" id="GO:0043488">
    <property type="term" value="P:regulation of mRNA stability"/>
    <property type="evidence" value="ECO:0007669"/>
    <property type="project" value="TreeGrafter"/>
</dbReference>
<feature type="domain" description="CSD" evidence="4">
    <location>
        <begin position="2"/>
        <end position="67"/>
    </location>
</feature>
<keyword evidence="1" id="KW-0597">Phosphoprotein</keyword>
<keyword evidence="3" id="KW-1133">Transmembrane helix</keyword>
<protein>
    <submittedName>
        <fullName evidence="5">Cold shock protein, CspA family</fullName>
    </submittedName>
</protein>
<organism evidence="5 6">
    <name type="scientific">Ferrimonas sediminum</name>
    <dbReference type="NCBI Taxonomy" id="718193"/>
    <lineage>
        <taxon>Bacteria</taxon>
        <taxon>Pseudomonadati</taxon>
        <taxon>Pseudomonadota</taxon>
        <taxon>Gammaproteobacteria</taxon>
        <taxon>Alteromonadales</taxon>
        <taxon>Ferrimonadaceae</taxon>
        <taxon>Ferrimonas</taxon>
    </lineage>
</organism>
<dbReference type="CDD" id="cd04458">
    <property type="entry name" value="CSP_CDS"/>
    <property type="match status" value="1"/>
</dbReference>
<keyword evidence="3" id="KW-0472">Membrane</keyword>
<dbReference type="PROSITE" id="PS51857">
    <property type="entry name" value="CSD_2"/>
    <property type="match status" value="1"/>
</dbReference>
<evidence type="ECO:0000256" key="3">
    <source>
        <dbReference type="SAM" id="Phobius"/>
    </source>
</evidence>
<keyword evidence="3" id="KW-0812">Transmembrane</keyword>
<dbReference type="InterPro" id="IPR002059">
    <property type="entry name" value="CSP_DNA-bd"/>
</dbReference>